<dbReference type="InterPro" id="IPR017871">
    <property type="entry name" value="ABC_transporter-like_CS"/>
</dbReference>
<keyword evidence="3" id="KW-0547">Nucleotide-binding</keyword>
<feature type="domain" description="ABC transmembrane type-1" evidence="9">
    <location>
        <begin position="28"/>
        <end position="308"/>
    </location>
</feature>
<keyword evidence="4" id="KW-0067">ATP-binding</keyword>
<dbReference type="PANTHER" id="PTHR43394:SF1">
    <property type="entry name" value="ATP-BINDING CASSETTE SUB-FAMILY B MEMBER 10, MITOCHONDRIAL"/>
    <property type="match status" value="1"/>
</dbReference>
<keyword evidence="5 7" id="KW-1133">Transmembrane helix</keyword>
<dbReference type="InterPro" id="IPR027417">
    <property type="entry name" value="P-loop_NTPase"/>
</dbReference>
<evidence type="ECO:0000259" key="9">
    <source>
        <dbReference type="PROSITE" id="PS50929"/>
    </source>
</evidence>
<protein>
    <submittedName>
        <fullName evidence="10">ABC transporter</fullName>
    </submittedName>
</protein>
<dbReference type="PROSITE" id="PS50929">
    <property type="entry name" value="ABC_TM1F"/>
    <property type="match status" value="1"/>
</dbReference>
<evidence type="ECO:0000256" key="2">
    <source>
        <dbReference type="ARBA" id="ARBA00022692"/>
    </source>
</evidence>
<name>A0ABX3YN10_9ACTN</name>
<keyword evidence="11" id="KW-1185">Reference proteome</keyword>
<dbReference type="InterPro" id="IPR039421">
    <property type="entry name" value="Type_1_exporter"/>
</dbReference>
<evidence type="ECO:0000256" key="3">
    <source>
        <dbReference type="ARBA" id="ARBA00022741"/>
    </source>
</evidence>
<dbReference type="InterPro" id="IPR003593">
    <property type="entry name" value="AAA+_ATPase"/>
</dbReference>
<evidence type="ECO:0000256" key="6">
    <source>
        <dbReference type="ARBA" id="ARBA00023136"/>
    </source>
</evidence>
<evidence type="ECO:0000256" key="4">
    <source>
        <dbReference type="ARBA" id="ARBA00022840"/>
    </source>
</evidence>
<dbReference type="PROSITE" id="PS50893">
    <property type="entry name" value="ABC_TRANSPORTER_2"/>
    <property type="match status" value="1"/>
</dbReference>
<evidence type="ECO:0000256" key="5">
    <source>
        <dbReference type="ARBA" id="ARBA00022989"/>
    </source>
</evidence>
<evidence type="ECO:0000256" key="7">
    <source>
        <dbReference type="SAM" id="Phobius"/>
    </source>
</evidence>
<dbReference type="InterPro" id="IPR011527">
    <property type="entry name" value="ABC1_TM_dom"/>
</dbReference>
<proteinExistence type="predicted"/>
<dbReference type="Pfam" id="PF00005">
    <property type="entry name" value="ABC_tran"/>
    <property type="match status" value="1"/>
</dbReference>
<evidence type="ECO:0000313" key="11">
    <source>
        <dbReference type="Proteomes" id="UP000194266"/>
    </source>
</evidence>
<dbReference type="InterPro" id="IPR036640">
    <property type="entry name" value="ABC1_TM_sf"/>
</dbReference>
<keyword evidence="6 7" id="KW-0472">Membrane</keyword>
<feature type="transmembrane region" description="Helical" evidence="7">
    <location>
        <begin position="244"/>
        <end position="265"/>
    </location>
</feature>
<feature type="transmembrane region" description="Helical" evidence="7">
    <location>
        <begin position="139"/>
        <end position="158"/>
    </location>
</feature>
<dbReference type="InterPro" id="IPR003439">
    <property type="entry name" value="ABC_transporter-like_ATP-bd"/>
</dbReference>
<dbReference type="EMBL" id="MRYD01000020">
    <property type="protein sequence ID" value="OSZ61262.1"/>
    <property type="molecule type" value="Genomic_DNA"/>
</dbReference>
<sequence length="589" mass="62197">MRPAGRRTTGGSVASLFRLTAGHRRSIAVATGLTLAASAVGLAQPLLARRVVDSGARGEVLWPYLLLLSALFVAEAGAGATGRFLLDRMGEGVVRTVRHGLVSRLLRLEMRELDRRRRGDLVSRVTADTTLLRDVVSQALVDLLTGCLVSAGALLLMLWLDPLLLLLVVATVVLAAAVVTTLLKGMRKASEQMQSSVGAVAAELERALGALTVVRIYRAEEREARRIGARVDSAHGAGVRAAKLAAVMSSAVELAVQGSFLLVLVVGGMRVGSGGAESLGDLVAFLLYASYLVMPLSSVFRAIGLIQRGTGAYLRIDEVLALPEEPAQPPALAIPGPPPPGTPPALELTDVRFAYVPGRPVLRGATFTVPRRGLVAVVGRSGAGKSTLFSLIARLHDPDAGIIRFDGRPATALSRQECRAGIALVDQNTHVLEGTLRENLTYAALDATEDDIVRVVRLARLGDVVRRLPGGLDGRLGDHGGTLSAGERQRVALARALLARPRLLLLDEHTSHLDAVNETALTEALGAVTRDCAVLVITHRLATVRHADRIVVLEDGRTVASGRHDELLAGSPAYRELAAHLPPPDCCGG</sequence>
<dbReference type="Gene3D" id="3.40.50.300">
    <property type="entry name" value="P-loop containing nucleotide triphosphate hydrolases"/>
    <property type="match status" value="1"/>
</dbReference>
<evidence type="ECO:0000313" key="10">
    <source>
        <dbReference type="EMBL" id="OSZ61262.1"/>
    </source>
</evidence>
<dbReference type="RefSeq" id="WP_086168386.1">
    <property type="nucleotide sequence ID" value="NZ_MRYD01000020.1"/>
</dbReference>
<dbReference type="SUPFAM" id="SSF52540">
    <property type="entry name" value="P-loop containing nucleoside triphosphate hydrolases"/>
    <property type="match status" value="1"/>
</dbReference>
<feature type="transmembrane region" description="Helical" evidence="7">
    <location>
        <begin position="27"/>
        <end position="48"/>
    </location>
</feature>
<feature type="transmembrane region" description="Helical" evidence="7">
    <location>
        <begin position="60"/>
        <end position="86"/>
    </location>
</feature>
<dbReference type="Gene3D" id="1.20.1560.10">
    <property type="entry name" value="ABC transporter type 1, transmembrane domain"/>
    <property type="match status" value="1"/>
</dbReference>
<dbReference type="PANTHER" id="PTHR43394">
    <property type="entry name" value="ATP-DEPENDENT PERMEASE MDL1, MITOCHONDRIAL"/>
    <property type="match status" value="1"/>
</dbReference>
<organism evidence="10 11">
    <name type="scientific">Streptomyces pharetrae CZA14</name>
    <dbReference type="NCBI Taxonomy" id="1144883"/>
    <lineage>
        <taxon>Bacteria</taxon>
        <taxon>Bacillati</taxon>
        <taxon>Actinomycetota</taxon>
        <taxon>Actinomycetes</taxon>
        <taxon>Kitasatosporales</taxon>
        <taxon>Streptomycetaceae</taxon>
        <taxon>Streptomyces</taxon>
    </lineage>
</organism>
<gene>
    <name evidence="10" type="ORF">OQI_06425</name>
</gene>
<dbReference type="Pfam" id="PF00664">
    <property type="entry name" value="ABC_membrane"/>
    <property type="match status" value="1"/>
</dbReference>
<keyword evidence="2 7" id="KW-0812">Transmembrane</keyword>
<evidence type="ECO:0000259" key="8">
    <source>
        <dbReference type="PROSITE" id="PS50893"/>
    </source>
</evidence>
<evidence type="ECO:0000256" key="1">
    <source>
        <dbReference type="ARBA" id="ARBA00004651"/>
    </source>
</evidence>
<reference evidence="10 11" key="1">
    <citation type="submission" date="2016-12" db="EMBL/GenBank/DDBJ databases">
        <title>Genome Mining:The Detection of Biosynthetic Gene Clusters to Aid in the Expression of Curamycin A produced by Streptomyces sp. strain CZA14.</title>
        <authorList>
            <person name="Durrell K.A."/>
            <person name="Kirby B.M."/>
            <person name="Khan W."/>
            <person name="Mthethwa T."/>
            <person name="Le Roes-Hill M."/>
        </authorList>
    </citation>
    <scope>NUCLEOTIDE SEQUENCE [LARGE SCALE GENOMIC DNA]</scope>
    <source>
        <strain evidence="10 11">CZA14</strain>
    </source>
</reference>
<dbReference type="Proteomes" id="UP000194266">
    <property type="component" value="Unassembled WGS sequence"/>
</dbReference>
<accession>A0ABX3YN10</accession>
<comment type="caution">
    <text evidence="10">The sequence shown here is derived from an EMBL/GenBank/DDBJ whole genome shotgun (WGS) entry which is preliminary data.</text>
</comment>
<dbReference type="SMART" id="SM00382">
    <property type="entry name" value="AAA"/>
    <property type="match status" value="1"/>
</dbReference>
<feature type="transmembrane region" description="Helical" evidence="7">
    <location>
        <begin position="285"/>
        <end position="306"/>
    </location>
</feature>
<dbReference type="SUPFAM" id="SSF90123">
    <property type="entry name" value="ABC transporter transmembrane region"/>
    <property type="match status" value="1"/>
</dbReference>
<comment type="subcellular location">
    <subcellularLocation>
        <location evidence="1">Cell membrane</location>
        <topology evidence="1">Multi-pass membrane protein</topology>
    </subcellularLocation>
</comment>
<feature type="transmembrane region" description="Helical" evidence="7">
    <location>
        <begin position="164"/>
        <end position="183"/>
    </location>
</feature>
<feature type="domain" description="ABC transporter" evidence="8">
    <location>
        <begin position="346"/>
        <end position="580"/>
    </location>
</feature>
<dbReference type="PROSITE" id="PS00211">
    <property type="entry name" value="ABC_TRANSPORTER_1"/>
    <property type="match status" value="1"/>
</dbReference>
<dbReference type="CDD" id="cd18551">
    <property type="entry name" value="ABC_6TM_LmrA_like"/>
    <property type="match status" value="1"/>
</dbReference>